<reference evidence="2 3" key="1">
    <citation type="submission" date="2020-08" db="EMBL/GenBank/DDBJ databases">
        <title>Genomic Encyclopedia of Type Strains, Phase IV (KMG-IV): sequencing the most valuable type-strain genomes for metagenomic binning, comparative biology and taxonomic classification.</title>
        <authorList>
            <person name="Goeker M."/>
        </authorList>
    </citation>
    <scope>NUCLEOTIDE SEQUENCE [LARGE SCALE GENOMIC DNA]</scope>
    <source>
        <strain evidence="2 3">DSM 44197</strain>
    </source>
</reference>
<evidence type="ECO:0000313" key="3">
    <source>
        <dbReference type="Proteomes" id="UP000572680"/>
    </source>
</evidence>
<comment type="caution">
    <text evidence="2">The sequence shown here is derived from an EMBL/GenBank/DDBJ whole genome shotgun (WGS) entry which is preliminary data.</text>
</comment>
<feature type="signal peptide" evidence="1">
    <location>
        <begin position="1"/>
        <end position="27"/>
    </location>
</feature>
<proteinExistence type="predicted"/>
<feature type="chain" id="PRO_5030763867" description="Secreted protein" evidence="1">
    <location>
        <begin position="28"/>
        <end position="171"/>
    </location>
</feature>
<gene>
    <name evidence="2" type="ORF">HNR61_002994</name>
</gene>
<keyword evidence="1" id="KW-0732">Signal</keyword>
<protein>
    <recommendedName>
        <fullName evidence="4">Secreted protein</fullName>
    </recommendedName>
</protein>
<dbReference type="AlphaFoldDB" id="A0A7W3LNF8"/>
<keyword evidence="3" id="KW-1185">Reference proteome</keyword>
<evidence type="ECO:0000256" key="1">
    <source>
        <dbReference type="SAM" id="SignalP"/>
    </source>
</evidence>
<name>A0A7W3LNF8_ACTNM</name>
<sequence>MRRLATVAITTGALITGLAATTTPAMAESKATLVAGSQVQEGTVVGGVSAKAAKKFSLYKSGHKGTQAWGSYWWSKRNNRTYRNVEIYIKDVRKGKRSCVDFRFHPTAGQKKGGAGVRWALMYHPGGTTKAAKGRVYSPNRGRIYMRECEGYPRRDGSFKITSVGGWRWFS</sequence>
<dbReference type="RefSeq" id="WP_182843699.1">
    <property type="nucleotide sequence ID" value="NZ_BAAALP010000004.1"/>
</dbReference>
<accession>A0A7W3LNF8</accession>
<dbReference type="EMBL" id="JACJIA010000003">
    <property type="protein sequence ID" value="MBA8951363.1"/>
    <property type="molecule type" value="Genomic_DNA"/>
</dbReference>
<dbReference type="Proteomes" id="UP000572680">
    <property type="component" value="Unassembled WGS sequence"/>
</dbReference>
<evidence type="ECO:0008006" key="4">
    <source>
        <dbReference type="Google" id="ProtNLM"/>
    </source>
</evidence>
<evidence type="ECO:0000313" key="2">
    <source>
        <dbReference type="EMBL" id="MBA8951363.1"/>
    </source>
</evidence>
<organism evidence="2 3">
    <name type="scientific">Actinomadura namibiensis</name>
    <dbReference type="NCBI Taxonomy" id="182080"/>
    <lineage>
        <taxon>Bacteria</taxon>
        <taxon>Bacillati</taxon>
        <taxon>Actinomycetota</taxon>
        <taxon>Actinomycetes</taxon>
        <taxon>Streptosporangiales</taxon>
        <taxon>Thermomonosporaceae</taxon>
        <taxon>Actinomadura</taxon>
    </lineage>
</organism>